<reference evidence="1 2" key="1">
    <citation type="journal article" date="2024" name="Plant Biotechnol. J.">
        <title>Genome and CRISPR/Cas9 system of a widespread forest tree (Populus alba) in the world.</title>
        <authorList>
            <person name="Liu Y.J."/>
            <person name="Jiang P.F."/>
            <person name="Han X.M."/>
            <person name="Li X.Y."/>
            <person name="Wang H.M."/>
            <person name="Wang Y.J."/>
            <person name="Wang X.X."/>
            <person name="Zeng Q.Y."/>
        </authorList>
    </citation>
    <scope>NUCLEOTIDE SEQUENCE [LARGE SCALE GENOMIC DNA]</scope>
    <source>
        <strain evidence="2">cv. PAL-ZL1</strain>
    </source>
</reference>
<protein>
    <submittedName>
        <fullName evidence="1">Uncharacterized protein</fullName>
    </submittedName>
</protein>
<dbReference type="Proteomes" id="UP000309997">
    <property type="component" value="Unassembled WGS sequence"/>
</dbReference>
<comment type="caution">
    <text evidence="1">The sequence shown here is derived from an EMBL/GenBank/DDBJ whole genome shotgun (WGS) entry which is preliminary data.</text>
</comment>
<sequence>MVCAQKLFVYVPCLASTEAMTDDDIHRTIDGAIRGTDAHENQEKSFENFQDVRGNAGKVLVSPRNEELRKANEFLGTLVFFLHTNPNGV</sequence>
<dbReference type="EMBL" id="RCHU02000003">
    <property type="protein sequence ID" value="KAL3599706.1"/>
    <property type="molecule type" value="Genomic_DNA"/>
</dbReference>
<keyword evidence="2" id="KW-1185">Reference proteome</keyword>
<name>A0ACC4CQE7_POPAL</name>
<evidence type="ECO:0000313" key="2">
    <source>
        <dbReference type="Proteomes" id="UP000309997"/>
    </source>
</evidence>
<organism evidence="1 2">
    <name type="scientific">Populus alba</name>
    <name type="common">White poplar</name>
    <dbReference type="NCBI Taxonomy" id="43335"/>
    <lineage>
        <taxon>Eukaryota</taxon>
        <taxon>Viridiplantae</taxon>
        <taxon>Streptophyta</taxon>
        <taxon>Embryophyta</taxon>
        <taxon>Tracheophyta</taxon>
        <taxon>Spermatophyta</taxon>
        <taxon>Magnoliopsida</taxon>
        <taxon>eudicotyledons</taxon>
        <taxon>Gunneridae</taxon>
        <taxon>Pentapetalae</taxon>
        <taxon>rosids</taxon>
        <taxon>fabids</taxon>
        <taxon>Malpighiales</taxon>
        <taxon>Salicaceae</taxon>
        <taxon>Saliceae</taxon>
        <taxon>Populus</taxon>
    </lineage>
</organism>
<evidence type="ECO:0000313" key="1">
    <source>
        <dbReference type="EMBL" id="KAL3599706.1"/>
    </source>
</evidence>
<accession>A0ACC4CQE7</accession>
<proteinExistence type="predicted"/>
<gene>
    <name evidence="1" type="ORF">D5086_007624</name>
</gene>